<dbReference type="InterPro" id="IPR029044">
    <property type="entry name" value="Nucleotide-diphossugar_trans"/>
</dbReference>
<dbReference type="PANTHER" id="PTHR43179">
    <property type="entry name" value="RHAMNOSYLTRANSFERASE WBBL"/>
    <property type="match status" value="1"/>
</dbReference>
<sequence>MTMTSKPPRLLTVLLNWRTAPMTLRAAKAGLAAMAEVQRAFPGARTDMVIVDNDSGDGSFEMLRDAARDNGWTEGGAVRVIQSGHNGGFGAGNNVGIRAGMADGEAPDYVYLLNSDAFPEPGALVALLRALEADPQAGIAGSFIYGDDDVPHETAFRFPTLLSEFEESASTGPISRILSRWRVPLDIPQVTTRVDWLAGASMMIRRAVLDRIGIFDEAFFLYYEETDLCHRAARAGFGTVYVPESRVMHIGSVSTGMKSWDQVPDYWFDSRLYYFTKTHGAVYAALCSVALVLGAGVQMLRRPAKRRKDKGQLRRILAHHRRSLGSGRGRKQGAGRGPVTLRDMKGKS</sequence>
<keyword evidence="7" id="KW-1185">Reference proteome</keyword>
<accession>A0ABW3TEE2</accession>
<name>A0ABW3TEE2_9RHOB</name>
<keyword evidence="3 6" id="KW-0808">Transferase</keyword>
<dbReference type="GO" id="GO:0016757">
    <property type="term" value="F:glycosyltransferase activity"/>
    <property type="evidence" value="ECO:0007669"/>
    <property type="project" value="UniProtKB-KW"/>
</dbReference>
<evidence type="ECO:0000256" key="3">
    <source>
        <dbReference type="ARBA" id="ARBA00022679"/>
    </source>
</evidence>
<dbReference type="SUPFAM" id="SSF53448">
    <property type="entry name" value="Nucleotide-diphospho-sugar transferases"/>
    <property type="match status" value="1"/>
</dbReference>
<feature type="compositionally biased region" description="Basic residues" evidence="4">
    <location>
        <begin position="320"/>
        <end position="333"/>
    </location>
</feature>
<dbReference type="RefSeq" id="WP_380791454.1">
    <property type="nucleotide sequence ID" value="NZ_JBHTKR010000004.1"/>
</dbReference>
<evidence type="ECO:0000256" key="2">
    <source>
        <dbReference type="ARBA" id="ARBA00022676"/>
    </source>
</evidence>
<keyword evidence="2 6" id="KW-0328">Glycosyltransferase</keyword>
<evidence type="ECO:0000313" key="7">
    <source>
        <dbReference type="Proteomes" id="UP001597151"/>
    </source>
</evidence>
<keyword evidence="5" id="KW-0472">Membrane</keyword>
<feature type="region of interest" description="Disordered" evidence="4">
    <location>
        <begin position="320"/>
        <end position="348"/>
    </location>
</feature>
<dbReference type="Gene3D" id="3.90.550.10">
    <property type="entry name" value="Spore Coat Polysaccharide Biosynthesis Protein SpsA, Chain A"/>
    <property type="match status" value="1"/>
</dbReference>
<evidence type="ECO:0000256" key="1">
    <source>
        <dbReference type="ARBA" id="ARBA00006739"/>
    </source>
</evidence>
<keyword evidence="5" id="KW-1133">Transmembrane helix</keyword>
<dbReference type="EC" id="2.4.-.-" evidence="6"/>
<protein>
    <submittedName>
        <fullName evidence="6">Glycosyltransferase family 2 protein</fullName>
        <ecNumber evidence="6">2.4.-.-</ecNumber>
    </submittedName>
</protein>
<organism evidence="6 7">
    <name type="scientific">Seohaeicola saemankumensis</name>
    <dbReference type="NCBI Taxonomy" id="481181"/>
    <lineage>
        <taxon>Bacteria</taxon>
        <taxon>Pseudomonadati</taxon>
        <taxon>Pseudomonadota</taxon>
        <taxon>Alphaproteobacteria</taxon>
        <taxon>Rhodobacterales</taxon>
        <taxon>Roseobacteraceae</taxon>
        <taxon>Seohaeicola</taxon>
    </lineage>
</organism>
<dbReference type="PANTHER" id="PTHR43179:SF12">
    <property type="entry name" value="GALACTOFURANOSYLTRANSFERASE GLFT2"/>
    <property type="match status" value="1"/>
</dbReference>
<proteinExistence type="inferred from homology"/>
<feature type="transmembrane region" description="Helical" evidence="5">
    <location>
        <begin position="280"/>
        <end position="300"/>
    </location>
</feature>
<comment type="similarity">
    <text evidence="1">Belongs to the glycosyltransferase 2 family.</text>
</comment>
<keyword evidence="5" id="KW-0812">Transmembrane</keyword>
<dbReference type="Proteomes" id="UP001597151">
    <property type="component" value="Unassembled WGS sequence"/>
</dbReference>
<evidence type="ECO:0000313" key="6">
    <source>
        <dbReference type="EMBL" id="MFD1195100.1"/>
    </source>
</evidence>
<dbReference type="CDD" id="cd04186">
    <property type="entry name" value="GT_2_like_c"/>
    <property type="match status" value="1"/>
</dbReference>
<dbReference type="Pfam" id="PF13641">
    <property type="entry name" value="Glyco_tranf_2_3"/>
    <property type="match status" value="1"/>
</dbReference>
<evidence type="ECO:0000256" key="4">
    <source>
        <dbReference type="SAM" id="MobiDB-lite"/>
    </source>
</evidence>
<gene>
    <name evidence="6" type="ORF">ACFQ3C_10500</name>
</gene>
<comment type="caution">
    <text evidence="6">The sequence shown here is derived from an EMBL/GenBank/DDBJ whole genome shotgun (WGS) entry which is preliminary data.</text>
</comment>
<reference evidence="7" key="1">
    <citation type="journal article" date="2019" name="Int. J. Syst. Evol. Microbiol.">
        <title>The Global Catalogue of Microorganisms (GCM) 10K type strain sequencing project: providing services to taxonomists for standard genome sequencing and annotation.</title>
        <authorList>
            <consortium name="The Broad Institute Genomics Platform"/>
            <consortium name="The Broad Institute Genome Sequencing Center for Infectious Disease"/>
            <person name="Wu L."/>
            <person name="Ma J."/>
        </authorList>
    </citation>
    <scope>NUCLEOTIDE SEQUENCE [LARGE SCALE GENOMIC DNA]</scope>
    <source>
        <strain evidence="7">CCUG 55328</strain>
    </source>
</reference>
<evidence type="ECO:0000256" key="5">
    <source>
        <dbReference type="SAM" id="Phobius"/>
    </source>
</evidence>
<dbReference type="EMBL" id="JBHTKR010000004">
    <property type="protein sequence ID" value="MFD1195100.1"/>
    <property type="molecule type" value="Genomic_DNA"/>
</dbReference>